<dbReference type="PANTHER" id="PTHR13124">
    <property type="entry name" value="39S RIBOSOMAL PROTEIN L46, MITOCHONDRIAL PRECURSOR-RELATED"/>
    <property type="match status" value="1"/>
</dbReference>
<dbReference type="PANTHER" id="PTHR13124:SF12">
    <property type="entry name" value="LARGE RIBOSOMAL SUBUNIT PROTEIN ML46"/>
    <property type="match status" value="1"/>
</dbReference>
<dbReference type="GeneID" id="108568228"/>
<keyword evidence="5" id="KW-0496">Mitochondrion</keyword>
<keyword evidence="10" id="KW-1185">Reference proteome</keyword>
<gene>
    <name evidence="11" type="primary">LOC108568228</name>
</gene>
<reference evidence="11" key="1">
    <citation type="submission" date="2025-08" db="UniProtKB">
        <authorList>
            <consortium name="RefSeq"/>
        </authorList>
    </citation>
    <scope>IDENTIFICATION</scope>
    <source>
        <tissue evidence="11">Whole Larva</tissue>
    </source>
</reference>
<dbReference type="InterPro" id="IPR021757">
    <property type="entry name" value="Ribosomal_mL46_N"/>
</dbReference>
<keyword evidence="4 11" id="KW-0689">Ribosomal protein</keyword>
<protein>
    <recommendedName>
        <fullName evidence="7">Large ribosomal subunit protein mL46</fullName>
    </recommendedName>
    <alternativeName>
        <fullName evidence="8">39S ribosomal protein L46, mitochondrial</fullName>
    </alternativeName>
</protein>
<evidence type="ECO:0000256" key="1">
    <source>
        <dbReference type="ARBA" id="ARBA00004173"/>
    </source>
</evidence>
<dbReference type="RefSeq" id="XP_017784682.1">
    <property type="nucleotide sequence ID" value="XM_017929193.1"/>
</dbReference>
<comment type="subcellular location">
    <subcellularLocation>
        <location evidence="1">Mitochondrion</location>
    </subcellularLocation>
</comment>
<evidence type="ECO:0000256" key="4">
    <source>
        <dbReference type="ARBA" id="ARBA00022980"/>
    </source>
</evidence>
<organism evidence="10 11">
    <name type="scientific">Nicrophorus vespilloides</name>
    <name type="common">Boreal carrion beetle</name>
    <dbReference type="NCBI Taxonomy" id="110193"/>
    <lineage>
        <taxon>Eukaryota</taxon>
        <taxon>Metazoa</taxon>
        <taxon>Ecdysozoa</taxon>
        <taxon>Arthropoda</taxon>
        <taxon>Hexapoda</taxon>
        <taxon>Insecta</taxon>
        <taxon>Pterygota</taxon>
        <taxon>Neoptera</taxon>
        <taxon>Endopterygota</taxon>
        <taxon>Coleoptera</taxon>
        <taxon>Polyphaga</taxon>
        <taxon>Staphyliniformia</taxon>
        <taxon>Silphidae</taxon>
        <taxon>Nicrophorinae</taxon>
        <taxon>Nicrophorus</taxon>
    </lineage>
</organism>
<dbReference type="PROSITE" id="PS51462">
    <property type="entry name" value="NUDIX"/>
    <property type="match status" value="1"/>
</dbReference>
<dbReference type="GO" id="GO:0005840">
    <property type="term" value="C:ribosome"/>
    <property type="evidence" value="ECO:0007669"/>
    <property type="project" value="UniProtKB-KW"/>
</dbReference>
<dbReference type="InterPro" id="IPR040008">
    <property type="entry name" value="Ribosomal_mL46"/>
</dbReference>
<evidence type="ECO:0000256" key="5">
    <source>
        <dbReference type="ARBA" id="ARBA00023128"/>
    </source>
</evidence>
<dbReference type="Pfam" id="PF00293">
    <property type="entry name" value="NUDIX"/>
    <property type="match status" value="1"/>
</dbReference>
<dbReference type="SUPFAM" id="SSF55811">
    <property type="entry name" value="Nudix"/>
    <property type="match status" value="1"/>
</dbReference>
<evidence type="ECO:0000313" key="11">
    <source>
        <dbReference type="RefSeq" id="XP_017784682.1"/>
    </source>
</evidence>
<feature type="domain" description="Nudix hydrolase" evidence="9">
    <location>
        <begin position="114"/>
        <end position="250"/>
    </location>
</feature>
<evidence type="ECO:0000256" key="2">
    <source>
        <dbReference type="ARBA" id="ARBA00009070"/>
    </source>
</evidence>
<keyword evidence="3" id="KW-0809">Transit peptide</keyword>
<name>A0ABM1NCY2_NICVS</name>
<keyword evidence="6" id="KW-0687">Ribonucleoprotein</keyword>
<evidence type="ECO:0000256" key="6">
    <source>
        <dbReference type="ARBA" id="ARBA00023274"/>
    </source>
</evidence>
<sequence>MLRLTLNCINSTNRGCCTAATGKWDLITAVCLERRPIIGPEMSDMEKQFSKQLSEIELERSHKSKHEVEHEKDLKQLELIKRGDVDVEVNLKQTAQDFADTSLEELNKFKFASKQSDDTNVKSLNRKLDRHLVLLTQQKVGNDTFFLPPQGFRQDGETLRQTAERVLKESVGKDVQAQIYGNAPTGFYKYKYPKSVREVDGNSVGAKVFIYFARYANGSPSVSHKWLDREELRKELPEKYSQSLDEFLIDEQ</sequence>
<accession>A0ABM1NCY2</accession>
<dbReference type="InterPro" id="IPR015797">
    <property type="entry name" value="NUDIX_hydrolase-like_dom_sf"/>
</dbReference>
<proteinExistence type="inferred from homology"/>
<dbReference type="InterPro" id="IPR033650">
    <property type="entry name" value="Ribosomal_mL46_NUDIX"/>
</dbReference>
<comment type="similarity">
    <text evidence="2">Belongs to the mitochondrion-specific ribosomal protein mL46 family.</text>
</comment>
<dbReference type="InterPro" id="IPR000086">
    <property type="entry name" value="NUDIX_hydrolase_dom"/>
</dbReference>
<dbReference type="Proteomes" id="UP000695000">
    <property type="component" value="Unplaced"/>
</dbReference>
<dbReference type="Gene3D" id="3.90.79.10">
    <property type="entry name" value="Nucleoside Triphosphate Pyrophosphohydrolase"/>
    <property type="match status" value="1"/>
</dbReference>
<evidence type="ECO:0000313" key="10">
    <source>
        <dbReference type="Proteomes" id="UP000695000"/>
    </source>
</evidence>
<dbReference type="Pfam" id="PF11788">
    <property type="entry name" value="MRP-L46"/>
    <property type="match status" value="1"/>
</dbReference>
<evidence type="ECO:0000259" key="9">
    <source>
        <dbReference type="PROSITE" id="PS51462"/>
    </source>
</evidence>
<dbReference type="CDD" id="cd04661">
    <property type="entry name" value="NUDIX_MRP_L46"/>
    <property type="match status" value="1"/>
</dbReference>
<evidence type="ECO:0000256" key="3">
    <source>
        <dbReference type="ARBA" id="ARBA00022946"/>
    </source>
</evidence>
<evidence type="ECO:0000256" key="7">
    <source>
        <dbReference type="ARBA" id="ARBA00035190"/>
    </source>
</evidence>
<evidence type="ECO:0000256" key="8">
    <source>
        <dbReference type="ARBA" id="ARBA00035534"/>
    </source>
</evidence>